<dbReference type="SUPFAM" id="SSF51445">
    <property type="entry name" value="(Trans)glycosidases"/>
    <property type="match status" value="1"/>
</dbReference>
<dbReference type="Gene3D" id="3.20.20.80">
    <property type="entry name" value="Glycosidases"/>
    <property type="match status" value="1"/>
</dbReference>
<evidence type="ECO:0000313" key="1">
    <source>
        <dbReference type="EMBL" id="EEF29180.1"/>
    </source>
</evidence>
<evidence type="ECO:0008006" key="3">
    <source>
        <dbReference type="Google" id="ProtNLM"/>
    </source>
</evidence>
<dbReference type="AlphaFoldDB" id="B9T4P0"/>
<organism evidence="1 2">
    <name type="scientific">Ricinus communis</name>
    <name type="common">Castor bean</name>
    <dbReference type="NCBI Taxonomy" id="3988"/>
    <lineage>
        <taxon>Eukaryota</taxon>
        <taxon>Viridiplantae</taxon>
        <taxon>Streptophyta</taxon>
        <taxon>Embryophyta</taxon>
        <taxon>Tracheophyta</taxon>
        <taxon>Spermatophyta</taxon>
        <taxon>Magnoliopsida</taxon>
        <taxon>eudicotyledons</taxon>
        <taxon>Gunneridae</taxon>
        <taxon>Pentapetalae</taxon>
        <taxon>rosids</taxon>
        <taxon>fabids</taxon>
        <taxon>Malpighiales</taxon>
        <taxon>Euphorbiaceae</taxon>
        <taxon>Acalyphoideae</taxon>
        <taxon>Acalypheae</taxon>
        <taxon>Ricinus</taxon>
    </lineage>
</organism>
<name>B9T4P0_RICCO</name>
<reference evidence="2" key="1">
    <citation type="journal article" date="2010" name="Nat. Biotechnol.">
        <title>Draft genome sequence of the oilseed species Ricinus communis.</title>
        <authorList>
            <person name="Chan A.P."/>
            <person name="Crabtree J."/>
            <person name="Zhao Q."/>
            <person name="Lorenzi H."/>
            <person name="Orvis J."/>
            <person name="Puiu D."/>
            <person name="Melake-Berhan A."/>
            <person name="Jones K.M."/>
            <person name="Redman J."/>
            <person name="Chen G."/>
            <person name="Cahoon E.B."/>
            <person name="Gedil M."/>
            <person name="Stanke M."/>
            <person name="Haas B.J."/>
            <person name="Wortman J.R."/>
            <person name="Fraser-Liggett C.M."/>
            <person name="Ravel J."/>
            <person name="Rabinowicz P.D."/>
        </authorList>
    </citation>
    <scope>NUCLEOTIDE SEQUENCE [LARGE SCALE GENOMIC DNA]</scope>
    <source>
        <strain evidence="2">cv. Hale</strain>
    </source>
</reference>
<gene>
    <name evidence="1" type="ORF">RCOM_0103990</name>
</gene>
<dbReference type="Proteomes" id="UP000008311">
    <property type="component" value="Unassembled WGS sequence"/>
</dbReference>
<proteinExistence type="predicted"/>
<dbReference type="InterPro" id="IPR017853">
    <property type="entry name" value="GH"/>
</dbReference>
<dbReference type="EMBL" id="EQ974481">
    <property type="protein sequence ID" value="EEF29180.1"/>
    <property type="molecule type" value="Genomic_DNA"/>
</dbReference>
<sequence length="161" mass="18423">MAPGVDLDTLIKYYEAGYNAVRKHTKDAYVILSNRLGDADAKELLSFASSLNQVAIDVHYYSLFTEVFSNMNVQQNIDYIYNQRSSDLSVVTTTNGPLSFVGEWSGEWGVNGASIEDYQRFGKAQLEVYGRATFGWAYWAYKCAEDHWSLKWMIEHNYINL</sequence>
<dbReference type="GO" id="GO:0051015">
    <property type="term" value="F:actin filament binding"/>
    <property type="evidence" value="ECO:0007669"/>
    <property type="project" value="InterPro"/>
</dbReference>
<dbReference type="PANTHER" id="PTHR10551:SF13">
    <property type="entry name" value="GLUCAN 1,3-BETA-GLUCOSIDASE ARB_04467-RELATED"/>
    <property type="match status" value="1"/>
</dbReference>
<dbReference type="OrthoDB" id="62120at2759"/>
<evidence type="ECO:0000313" key="2">
    <source>
        <dbReference type="Proteomes" id="UP000008311"/>
    </source>
</evidence>
<dbReference type="InterPro" id="IPR010431">
    <property type="entry name" value="Fascin"/>
</dbReference>
<dbReference type="PANTHER" id="PTHR10551">
    <property type="entry name" value="FASCIN"/>
    <property type="match status" value="1"/>
</dbReference>
<dbReference type="InParanoid" id="B9T4P0"/>
<keyword evidence="2" id="KW-1185">Reference proteome</keyword>
<dbReference type="GO" id="GO:0007015">
    <property type="term" value="P:actin filament organization"/>
    <property type="evidence" value="ECO:0007669"/>
    <property type="project" value="InterPro"/>
</dbReference>
<dbReference type="eggNOG" id="ENOG502QPYU">
    <property type="taxonomic scope" value="Eukaryota"/>
</dbReference>
<dbReference type="STRING" id="3988.B9T4P0"/>
<dbReference type="OMA" id="KGASHER"/>
<accession>B9T4P0</accession>
<protein>
    <recommendedName>
        <fullName evidence="3">Mannan endo-1,4-beta-mannosidase</fullName>
    </recommendedName>
</protein>